<organism evidence="1 2">
    <name type="scientific">Salmonirosea aquatica</name>
    <dbReference type="NCBI Taxonomy" id="2654236"/>
    <lineage>
        <taxon>Bacteria</taxon>
        <taxon>Pseudomonadati</taxon>
        <taxon>Bacteroidota</taxon>
        <taxon>Cytophagia</taxon>
        <taxon>Cytophagales</taxon>
        <taxon>Spirosomataceae</taxon>
        <taxon>Salmonirosea</taxon>
    </lineage>
</organism>
<evidence type="ECO:0008006" key="3">
    <source>
        <dbReference type="Google" id="ProtNLM"/>
    </source>
</evidence>
<evidence type="ECO:0000313" key="1">
    <source>
        <dbReference type="EMBL" id="MPR36880.1"/>
    </source>
</evidence>
<proteinExistence type="predicted"/>
<protein>
    <recommendedName>
        <fullName evidence="3">Glycosyl hydrolase family 13 catalytic domain-containing protein</fullName>
    </recommendedName>
</protein>
<dbReference type="RefSeq" id="WP_152765162.1">
    <property type="nucleotide sequence ID" value="NZ_WHLY01000002.1"/>
</dbReference>
<gene>
    <name evidence="1" type="ORF">GBK04_27000</name>
</gene>
<evidence type="ECO:0000313" key="2">
    <source>
        <dbReference type="Proteomes" id="UP000479293"/>
    </source>
</evidence>
<accession>A0A7C9BIK2</accession>
<dbReference type="SUPFAM" id="SSF51445">
    <property type="entry name" value="(Trans)glycosidases"/>
    <property type="match status" value="1"/>
</dbReference>
<name>A0A7C9BIK2_9BACT</name>
<keyword evidence="2" id="KW-1185">Reference proteome</keyword>
<dbReference type="InterPro" id="IPR017853">
    <property type="entry name" value="GH"/>
</dbReference>
<dbReference type="Proteomes" id="UP000479293">
    <property type="component" value="Unassembled WGS sequence"/>
</dbReference>
<sequence>MPDIFSPAADPESGFGPTSVADYERGKRSFIVGLDPGSAQLLTAYQVVEILSRRLGADTVQKALQAESTLESSCCGEVNGNWLKSSRMVGINVRTVGSFFNVVKYALTLPAFHDSIHLLPIWEPGVVGSLYGMVSWEINPEFFSAELHAMMPGLNTPDAQLKATINLLHAMGFAVGMDVIPHTDRFSEMVLANPRFFEWVRQREGYLLDHKEELWREVEQLVYAFLQEFGTADGSELPDFPAFFLTDESDITQESRLRMLFGHPANYGDRQRRRVALMRYVIAEGYETLPMTMAPPYRVLHLNPNHYTVDEAGCRWYQYEFDEPQQMSRVFGPLTRYRLFNSKDSNLYWELDFERPIIEVWEYVARNYADCRQKYNFDFMRGDMTHVQMRQEGVPSQLPSYYDLLAYVKRHIVSEGCGYFAFFAESFLGAPDYMSYGDEIAHLEMIGAEVTLGDLQSTVVGSALFTTRFRQYLDIAYTRTFKPSFTVITADKDDPRFDSFYQTGNLVRYFVALFMPELPSYVGAGFELRGMHKQRAPNEAYSKLFVFQISDPSESDKVTTGPYQWGQNRQHFYCITRLREWAEVLVPHFSGRPVEWLAYPDPTLSCFYIAWCIGDYLFLCNLNGTDITRHISIGQKQTGIIPQLLYTTASEAGKDTPSGNGIFYTLPPLLPDECRIYRLALPVT</sequence>
<dbReference type="AlphaFoldDB" id="A0A7C9BIK2"/>
<reference evidence="1 2" key="1">
    <citation type="submission" date="2019-10" db="EMBL/GenBank/DDBJ databases">
        <title>Draft Genome Sequence of Cytophagaceae sp. SJW1-29.</title>
        <authorList>
            <person name="Choi A."/>
        </authorList>
    </citation>
    <scope>NUCLEOTIDE SEQUENCE [LARGE SCALE GENOMIC DNA]</scope>
    <source>
        <strain evidence="1 2">SJW1-29</strain>
    </source>
</reference>
<comment type="caution">
    <text evidence="1">The sequence shown here is derived from an EMBL/GenBank/DDBJ whole genome shotgun (WGS) entry which is preliminary data.</text>
</comment>
<dbReference type="Gene3D" id="3.20.20.80">
    <property type="entry name" value="Glycosidases"/>
    <property type="match status" value="1"/>
</dbReference>
<dbReference type="EMBL" id="WHLY01000002">
    <property type="protein sequence ID" value="MPR36880.1"/>
    <property type="molecule type" value="Genomic_DNA"/>
</dbReference>